<dbReference type="CDD" id="cd07341">
    <property type="entry name" value="M56_BlaR1_MecR1_like"/>
    <property type="match status" value="1"/>
</dbReference>
<feature type="transmembrane region" description="Helical" evidence="2">
    <location>
        <begin position="6"/>
        <end position="27"/>
    </location>
</feature>
<sequence length="596" mass="68071">MFVTTLLTGFIISSITVGFILLIKKLFQKQLSAKWQYNLWYLLLAALVIPFIPAHLLPSGNLFTSFTGSPSPNGGSASINSEASGTEGTNASWMQDFSVTVTQTNTELLNGTVLGIWVAGALILTIFAIRAWLNLRRIKKSVSQVENKEVIDLFIQSKQQLNISKNITLGISNRVRSPLAFGLAKTFVVLPANFEEWLSHEDIKHIFLHELNHYKYKDISTNYLMVFFQIIYWFNPLIWIAFKAMRLDREIACDHAVLTSLDEQSYKKYGNTIIHFIDKSSTHQYNKLANQLNGSKKQIKKRIIEIASFQADSKLQHARSIGIFLLAGLFIVAQMPLASVMANDNDRYTSFNHNQQTKEEDLSAYFQNYNGSFVLYDMQEDTYHIYDKDQSTQRVSPDSTYKIYSALFGLEENIITTEQNTIEWDGTEQPYDQWNQDQNLETALNRSVNWYFQQLDQEMGLDSIQAYLNHINYGNQDISNGNDQYWLESTLKISPVEQVELLQAFYNNHFNFQEEHIQAVKDALQMEEKDGNALYGKTGTGNVNGKDINGWFVGFVETDTNTYFFATNIQDEDNVSGSIATEITLAILKDKQIYEG</sequence>
<dbReference type="Pfam" id="PF05569">
    <property type="entry name" value="Peptidase_M56"/>
    <property type="match status" value="1"/>
</dbReference>
<feature type="domain" description="Peptidase M56" evidence="4">
    <location>
        <begin position="8"/>
        <end position="305"/>
    </location>
</feature>
<evidence type="ECO:0000259" key="3">
    <source>
        <dbReference type="Pfam" id="PF00905"/>
    </source>
</evidence>
<feature type="transmembrane region" description="Helical" evidence="2">
    <location>
        <begin position="114"/>
        <end position="133"/>
    </location>
</feature>
<name>A0ABY5JTK8_9BACI</name>
<dbReference type="InterPro" id="IPR008756">
    <property type="entry name" value="Peptidase_M56"/>
</dbReference>
<dbReference type="SUPFAM" id="SSF56601">
    <property type="entry name" value="beta-lactamase/transpeptidase-like"/>
    <property type="match status" value="1"/>
</dbReference>
<comment type="similarity">
    <text evidence="1">Belongs to the peptidase M56 family.</text>
</comment>
<dbReference type="InterPro" id="IPR001460">
    <property type="entry name" value="PCN-bd_Tpept"/>
</dbReference>
<evidence type="ECO:0000313" key="5">
    <source>
        <dbReference type="EMBL" id="UUI03663.1"/>
    </source>
</evidence>
<dbReference type="PANTHER" id="PTHR34978:SF3">
    <property type="entry name" value="SLR0241 PROTEIN"/>
    <property type="match status" value="1"/>
</dbReference>
<keyword evidence="2" id="KW-0812">Transmembrane</keyword>
<dbReference type="PANTHER" id="PTHR34978">
    <property type="entry name" value="POSSIBLE SENSOR-TRANSDUCER PROTEIN BLAR"/>
    <property type="match status" value="1"/>
</dbReference>
<protein>
    <submittedName>
        <fullName evidence="5">BlaR1 family beta-lactam sensor/signal transducer</fullName>
    </submittedName>
</protein>
<feature type="transmembrane region" description="Helical" evidence="2">
    <location>
        <begin position="39"/>
        <end position="57"/>
    </location>
</feature>
<evidence type="ECO:0000256" key="1">
    <source>
        <dbReference type="ARBA" id="ARBA00011075"/>
    </source>
</evidence>
<dbReference type="InterPro" id="IPR012338">
    <property type="entry name" value="Beta-lactam/transpept-like"/>
</dbReference>
<proteinExistence type="inferred from homology"/>
<organism evidence="5 6">
    <name type="scientific">Oceanobacillus jeddahense</name>
    <dbReference type="NCBI Taxonomy" id="1462527"/>
    <lineage>
        <taxon>Bacteria</taxon>
        <taxon>Bacillati</taxon>
        <taxon>Bacillota</taxon>
        <taxon>Bacilli</taxon>
        <taxon>Bacillales</taxon>
        <taxon>Bacillaceae</taxon>
        <taxon>Oceanobacillus</taxon>
    </lineage>
</organism>
<dbReference type="Proteomes" id="UP001059773">
    <property type="component" value="Chromosome"/>
</dbReference>
<accession>A0ABY5JTK8</accession>
<dbReference type="InterPro" id="IPR052173">
    <property type="entry name" value="Beta-lactam_resp_regulator"/>
</dbReference>
<dbReference type="NCBIfam" id="NF000326">
    <property type="entry name" value="blaR1_generic"/>
    <property type="match status" value="1"/>
</dbReference>
<dbReference type="RefSeq" id="WP_256708710.1">
    <property type="nucleotide sequence ID" value="NZ_CP101914.1"/>
</dbReference>
<evidence type="ECO:0000256" key="2">
    <source>
        <dbReference type="SAM" id="Phobius"/>
    </source>
</evidence>
<feature type="domain" description="Penicillin-binding protein transpeptidase" evidence="3">
    <location>
        <begin position="380"/>
        <end position="589"/>
    </location>
</feature>
<keyword evidence="2" id="KW-0472">Membrane</keyword>
<reference evidence="5" key="1">
    <citation type="submission" date="2022-07" db="EMBL/GenBank/DDBJ databases">
        <title>FELIX.</title>
        <authorList>
            <person name="Wan K.H."/>
            <person name="Park S."/>
            <person name="Lawrence Q."/>
            <person name="Eichenberger J.P."/>
            <person name="Booth B.W."/>
            <person name="Piaggio A.J."/>
            <person name="Chandler J.C."/>
            <person name="Franklin A.B."/>
            <person name="Celniker S.E."/>
        </authorList>
    </citation>
    <scope>NUCLEOTIDE SEQUENCE</scope>
    <source>
        <strain evidence="5">QA-1986 374</strain>
    </source>
</reference>
<keyword evidence="2" id="KW-1133">Transmembrane helix</keyword>
<dbReference type="Pfam" id="PF00905">
    <property type="entry name" value="Transpeptidase"/>
    <property type="match status" value="1"/>
</dbReference>
<gene>
    <name evidence="5" type="ORF">NP439_02910</name>
</gene>
<dbReference type="Gene3D" id="3.40.710.10">
    <property type="entry name" value="DD-peptidase/beta-lactamase superfamily"/>
    <property type="match status" value="1"/>
</dbReference>
<keyword evidence="6" id="KW-1185">Reference proteome</keyword>
<evidence type="ECO:0000259" key="4">
    <source>
        <dbReference type="Pfam" id="PF05569"/>
    </source>
</evidence>
<feature type="transmembrane region" description="Helical" evidence="2">
    <location>
        <begin position="223"/>
        <end position="242"/>
    </location>
</feature>
<dbReference type="EMBL" id="CP101914">
    <property type="protein sequence ID" value="UUI03663.1"/>
    <property type="molecule type" value="Genomic_DNA"/>
</dbReference>
<evidence type="ECO:0000313" key="6">
    <source>
        <dbReference type="Proteomes" id="UP001059773"/>
    </source>
</evidence>